<proteinExistence type="predicted"/>
<keyword evidence="5" id="KW-1185">Reference proteome</keyword>
<gene>
    <name evidence="4" type="ORF">ACFOLH_18810</name>
</gene>
<protein>
    <submittedName>
        <fullName evidence="4">Glycosyltransferase family 4 protein</fullName>
    </submittedName>
</protein>
<keyword evidence="1" id="KW-0328">Glycosyltransferase</keyword>
<dbReference type="PANTHER" id="PTHR46401:SF2">
    <property type="entry name" value="GLYCOSYLTRANSFERASE WBBK-RELATED"/>
    <property type="match status" value="1"/>
</dbReference>
<dbReference type="Pfam" id="PF13692">
    <property type="entry name" value="Glyco_trans_1_4"/>
    <property type="match status" value="1"/>
</dbReference>
<comment type="caution">
    <text evidence="4">The sequence shown here is derived from an EMBL/GenBank/DDBJ whole genome shotgun (WGS) entry which is preliminary data.</text>
</comment>
<dbReference type="RefSeq" id="WP_376984465.1">
    <property type="nucleotide sequence ID" value="NZ_JBHRWW010000022.1"/>
</dbReference>
<evidence type="ECO:0000313" key="4">
    <source>
        <dbReference type="EMBL" id="MFC3690405.1"/>
    </source>
</evidence>
<keyword evidence="2" id="KW-0808">Transferase</keyword>
<dbReference type="Gene3D" id="3.40.50.2000">
    <property type="entry name" value="Glycogen Phosphorylase B"/>
    <property type="match status" value="2"/>
</dbReference>
<evidence type="ECO:0000256" key="2">
    <source>
        <dbReference type="ARBA" id="ARBA00022679"/>
    </source>
</evidence>
<sequence length="392" mass="40535">MRAPGDEGPDRLRVAVTVEQSWQPVPGGTASSTNALLAELARRDDLRVWGVAAAHRRPAPGPWQPPVPVHHLPLPRLALYRTWPSLRWPAVTAGRGPRPDVVHATSPAVPPSAVPLVATVHDLAFLERPDLYTPRGVRFLTRGTTLAREQAAAVVVPSRAVLEECLVAGFDTGRLSVVPHGVSVPDVAPSQVADLRRRLDLPGEYVLWCGTHEPRKNLATLLRAFELLVADGRDLHLLLVGPQGWGPLAVPAAPVAARVRTAGFLDPADLHAAYAGAAVMAYPSLREGFGMPVLEAMAHGVPVVTTRGSAMAEFATGAGVLVDPTDPAAVAAGVDAALSDAAALGAQGLRTAAGMTWAAAAARLAAVYARAAGRPDGASGAGDPGGAGAAPR</sequence>
<evidence type="ECO:0000313" key="5">
    <source>
        <dbReference type="Proteomes" id="UP001595685"/>
    </source>
</evidence>
<evidence type="ECO:0000256" key="1">
    <source>
        <dbReference type="ARBA" id="ARBA00022676"/>
    </source>
</evidence>
<dbReference type="Pfam" id="PF13439">
    <property type="entry name" value="Glyco_transf_4"/>
    <property type="match status" value="1"/>
</dbReference>
<dbReference type="CDD" id="cd03809">
    <property type="entry name" value="GT4_MtfB-like"/>
    <property type="match status" value="1"/>
</dbReference>
<dbReference type="Proteomes" id="UP001595685">
    <property type="component" value="Unassembled WGS sequence"/>
</dbReference>
<dbReference type="EMBL" id="JBHRWW010000022">
    <property type="protein sequence ID" value="MFC3690405.1"/>
    <property type="molecule type" value="Genomic_DNA"/>
</dbReference>
<organism evidence="4 5">
    <name type="scientific">Aquipuribacter hungaricus</name>
    <dbReference type="NCBI Taxonomy" id="545624"/>
    <lineage>
        <taxon>Bacteria</taxon>
        <taxon>Bacillati</taxon>
        <taxon>Actinomycetota</taxon>
        <taxon>Actinomycetes</taxon>
        <taxon>Micrococcales</taxon>
        <taxon>Intrasporangiaceae</taxon>
        <taxon>Aquipuribacter</taxon>
    </lineage>
</organism>
<dbReference type="InterPro" id="IPR028098">
    <property type="entry name" value="Glyco_trans_4-like_N"/>
</dbReference>
<dbReference type="PANTHER" id="PTHR46401">
    <property type="entry name" value="GLYCOSYLTRANSFERASE WBBK-RELATED"/>
    <property type="match status" value="1"/>
</dbReference>
<name>A0ABV7WL68_9MICO</name>
<dbReference type="SUPFAM" id="SSF53756">
    <property type="entry name" value="UDP-Glycosyltransferase/glycogen phosphorylase"/>
    <property type="match status" value="1"/>
</dbReference>
<evidence type="ECO:0000259" key="3">
    <source>
        <dbReference type="Pfam" id="PF13439"/>
    </source>
</evidence>
<reference evidence="5" key="1">
    <citation type="journal article" date="2019" name="Int. J. Syst. Evol. Microbiol.">
        <title>The Global Catalogue of Microorganisms (GCM) 10K type strain sequencing project: providing services to taxonomists for standard genome sequencing and annotation.</title>
        <authorList>
            <consortium name="The Broad Institute Genomics Platform"/>
            <consortium name="The Broad Institute Genome Sequencing Center for Infectious Disease"/>
            <person name="Wu L."/>
            <person name="Ma J."/>
        </authorList>
    </citation>
    <scope>NUCLEOTIDE SEQUENCE [LARGE SCALE GENOMIC DNA]</scope>
    <source>
        <strain evidence="5">NCAIM B.02333</strain>
    </source>
</reference>
<feature type="domain" description="Glycosyltransferase subfamily 4-like N-terminal" evidence="3">
    <location>
        <begin position="26"/>
        <end position="183"/>
    </location>
</feature>
<accession>A0ABV7WL68</accession>